<proteinExistence type="predicted"/>
<dbReference type="AlphaFoldDB" id="A0A9Q8LEK3"/>
<feature type="coiled-coil region" evidence="1">
    <location>
        <begin position="17"/>
        <end position="65"/>
    </location>
</feature>
<dbReference type="KEGG" id="ffu:CLAFUR5_04503"/>
<organism evidence="2 3">
    <name type="scientific">Passalora fulva</name>
    <name type="common">Tomato leaf mold</name>
    <name type="synonym">Cladosporium fulvum</name>
    <dbReference type="NCBI Taxonomy" id="5499"/>
    <lineage>
        <taxon>Eukaryota</taxon>
        <taxon>Fungi</taxon>
        <taxon>Dikarya</taxon>
        <taxon>Ascomycota</taxon>
        <taxon>Pezizomycotina</taxon>
        <taxon>Dothideomycetes</taxon>
        <taxon>Dothideomycetidae</taxon>
        <taxon>Mycosphaerellales</taxon>
        <taxon>Mycosphaerellaceae</taxon>
        <taxon>Fulvia</taxon>
    </lineage>
</organism>
<dbReference type="Proteomes" id="UP000756132">
    <property type="component" value="Chromosome 4"/>
</dbReference>
<dbReference type="RefSeq" id="XP_047760378.1">
    <property type="nucleotide sequence ID" value="XM_047903651.1"/>
</dbReference>
<sequence>MTEPSQSSTPIDLAKENARLRATIEGLQARLQNERRISGANIEELEKHRVANRALRRQSEQLRSELSDLPLGGGDIDDGLFIYRDTPSSFARLLIVPLEMKQAVVQESGDWDSGPSNDASSWFGRLRSAELPLADERCLRTNAACAISSFDKCRQFGHA</sequence>
<evidence type="ECO:0000256" key="1">
    <source>
        <dbReference type="SAM" id="Coils"/>
    </source>
</evidence>
<evidence type="ECO:0000313" key="2">
    <source>
        <dbReference type="EMBL" id="UJO16012.1"/>
    </source>
</evidence>
<name>A0A9Q8LEK3_PASFU</name>
<dbReference type="EMBL" id="CP090166">
    <property type="protein sequence ID" value="UJO16012.1"/>
    <property type="molecule type" value="Genomic_DNA"/>
</dbReference>
<reference evidence="2" key="1">
    <citation type="submission" date="2021-12" db="EMBL/GenBank/DDBJ databases">
        <authorList>
            <person name="Zaccaron A."/>
            <person name="Stergiopoulos I."/>
        </authorList>
    </citation>
    <scope>NUCLEOTIDE SEQUENCE</scope>
    <source>
        <strain evidence="2">Race5_Kim</strain>
    </source>
</reference>
<gene>
    <name evidence="2" type="ORF">CLAFUR5_04503</name>
</gene>
<evidence type="ECO:0000313" key="3">
    <source>
        <dbReference type="Proteomes" id="UP000756132"/>
    </source>
</evidence>
<keyword evidence="3" id="KW-1185">Reference proteome</keyword>
<protein>
    <submittedName>
        <fullName evidence="2">Uncharacterized protein</fullName>
    </submittedName>
</protein>
<dbReference type="GeneID" id="71984381"/>
<reference evidence="2" key="2">
    <citation type="journal article" date="2022" name="Microb. Genom.">
        <title>A chromosome-scale genome assembly of the tomato pathogen Cladosporium fulvum reveals a compartmentalized genome architecture and the presence of a dispensable chromosome.</title>
        <authorList>
            <person name="Zaccaron A.Z."/>
            <person name="Chen L.H."/>
            <person name="Samaras A."/>
            <person name="Stergiopoulos I."/>
        </authorList>
    </citation>
    <scope>NUCLEOTIDE SEQUENCE</scope>
    <source>
        <strain evidence="2">Race5_Kim</strain>
    </source>
</reference>
<accession>A0A9Q8LEK3</accession>
<keyword evidence="1" id="KW-0175">Coiled coil</keyword>